<evidence type="ECO:0000313" key="2">
    <source>
        <dbReference type="Proteomes" id="UP000729402"/>
    </source>
</evidence>
<protein>
    <recommendedName>
        <fullName evidence="3">F-box domain-containing protein</fullName>
    </recommendedName>
</protein>
<reference evidence="1" key="2">
    <citation type="submission" date="2021-02" db="EMBL/GenBank/DDBJ databases">
        <authorList>
            <person name="Kimball J.A."/>
            <person name="Haas M.W."/>
            <person name="Macchietto M."/>
            <person name="Kono T."/>
            <person name="Duquette J."/>
            <person name="Shao M."/>
        </authorList>
    </citation>
    <scope>NUCLEOTIDE SEQUENCE</scope>
    <source>
        <tissue evidence="1">Fresh leaf tissue</tissue>
    </source>
</reference>
<dbReference type="Proteomes" id="UP000729402">
    <property type="component" value="Unassembled WGS sequence"/>
</dbReference>
<dbReference type="AlphaFoldDB" id="A0A8J5RMQ7"/>
<name>A0A8J5RMQ7_ZIZPA</name>
<keyword evidence="2" id="KW-1185">Reference proteome</keyword>
<gene>
    <name evidence="1" type="ORF">GUJ93_ZPchr0001g29246</name>
</gene>
<dbReference type="OrthoDB" id="783167at2759"/>
<evidence type="ECO:0008006" key="3">
    <source>
        <dbReference type="Google" id="ProtNLM"/>
    </source>
</evidence>
<comment type="caution">
    <text evidence="1">The sequence shown here is derived from an EMBL/GenBank/DDBJ whole genome shotgun (WGS) entry which is preliminary data.</text>
</comment>
<dbReference type="EMBL" id="JAAALK010000288">
    <property type="protein sequence ID" value="KAG8052543.1"/>
    <property type="molecule type" value="Genomic_DNA"/>
</dbReference>
<reference evidence="1" key="1">
    <citation type="journal article" date="2021" name="bioRxiv">
        <title>Whole Genome Assembly and Annotation of Northern Wild Rice, Zizania palustris L., Supports a Whole Genome Duplication in the Zizania Genus.</title>
        <authorList>
            <person name="Haas M."/>
            <person name="Kono T."/>
            <person name="Macchietto M."/>
            <person name="Millas R."/>
            <person name="McGilp L."/>
            <person name="Shao M."/>
            <person name="Duquette J."/>
            <person name="Hirsch C.N."/>
            <person name="Kimball J."/>
        </authorList>
    </citation>
    <scope>NUCLEOTIDE SEQUENCE</scope>
    <source>
        <tissue evidence="1">Fresh leaf tissue</tissue>
    </source>
</reference>
<organism evidence="1 2">
    <name type="scientific">Zizania palustris</name>
    <name type="common">Northern wild rice</name>
    <dbReference type="NCBI Taxonomy" id="103762"/>
    <lineage>
        <taxon>Eukaryota</taxon>
        <taxon>Viridiplantae</taxon>
        <taxon>Streptophyta</taxon>
        <taxon>Embryophyta</taxon>
        <taxon>Tracheophyta</taxon>
        <taxon>Spermatophyta</taxon>
        <taxon>Magnoliopsida</taxon>
        <taxon>Liliopsida</taxon>
        <taxon>Poales</taxon>
        <taxon>Poaceae</taxon>
        <taxon>BOP clade</taxon>
        <taxon>Oryzoideae</taxon>
        <taxon>Oryzeae</taxon>
        <taxon>Zizaniinae</taxon>
        <taxon>Zizania</taxon>
    </lineage>
</organism>
<sequence>MESSSEKWPSRRDVVACAGVCRQWRDVVVAIVRPPLESRRITFPSSLKQVGSDQNTNLYFSAVLVNWVMGGCNG</sequence>
<accession>A0A8J5RMQ7</accession>
<evidence type="ECO:0000313" key="1">
    <source>
        <dbReference type="EMBL" id="KAG8052543.1"/>
    </source>
</evidence>
<proteinExistence type="predicted"/>